<dbReference type="InterPro" id="IPR001764">
    <property type="entry name" value="Glyco_hydro_3_N"/>
</dbReference>
<keyword evidence="6" id="KW-1185">Reference proteome</keyword>
<dbReference type="RefSeq" id="WP_258817080.1">
    <property type="nucleotide sequence ID" value="NZ_JANUGW010000008.1"/>
</dbReference>
<evidence type="ECO:0000256" key="2">
    <source>
        <dbReference type="ARBA" id="ARBA00022801"/>
    </source>
</evidence>
<dbReference type="InterPro" id="IPR013783">
    <property type="entry name" value="Ig-like_fold"/>
</dbReference>
<sequence>MTKQARKQTALAVLLACAAMGAHAQDRTWLDKSKSADERARAAVAAMTLDEKLLLIVSYTDKKDVAKQPDDIIPPAIKADIAAHHIEGSAGYVPGIPRLGIPAQWQTDASIGVRVTGMERTALPSSLATAASFDPAVSEAGGRMIADEARASGFNTFLAGGANLAREPRNGRNFEYVGEDPLLAGRMAAGLVNGIQSRHMVSTMKHFAVNDQESQRTTVDVTIAPEAMRQSDLLAFEILDELAKPGSVMCSYNLVNGRWACENEYLLNKTLKQDWKFKGYVMADWGAVHSTADAANFGLDQFTGYPCCNHHGPFYSAKNFKEAMNKGEVSMPRLDDMAQRILWPLFQTGTFDDPPKPGKIDFAAHAAVTQRAAEESLVLLKNENNVLPLANVKSLAVIGGHADKGVLAGGGSSGVTPVGGNAVPDLAPKSWPGPVVYMPSSPLAALKAELPKAKIAYASGADIDAAVALAKRSDVAVVFVTQWLGEGFDGKLELDGNQDALVAAVARANPKTVVVVESGGAILMPWLAQVPAVLEAFYPGMRGGEAIARILTGKANPSGHLPISFPASNAQLAHAEIPGFGKPDGIPVHITYDEGAAIGYKWYDAKGYKPLFAFGHGLSYTRFAVAEPKANVANGALTVGAALRNTGKLAGKGVVQVYVAPADVKASGWEAPKRLVAFHKLDLQPGGSRAFTQAVDPRLLATYEVADDSWHVRAGTYRVLFGQAADDLPVSVDVTLPDMTWSAVHKE</sequence>
<comment type="caution">
    <text evidence="5">The sequence shown here is derived from an EMBL/GenBank/DDBJ whole genome shotgun (WGS) entry which is preliminary data.</text>
</comment>
<accession>A0ABT1ZRE3</accession>
<gene>
    <name evidence="5" type="ORF">NX784_12960</name>
</gene>
<dbReference type="SUPFAM" id="SSF51445">
    <property type="entry name" value="(Trans)glycosidases"/>
    <property type="match status" value="1"/>
</dbReference>
<dbReference type="Pfam" id="PF00933">
    <property type="entry name" value="Glyco_hydro_3"/>
    <property type="match status" value="1"/>
</dbReference>
<dbReference type="SMART" id="SM01217">
    <property type="entry name" value="Fn3_like"/>
    <property type="match status" value="1"/>
</dbReference>
<keyword evidence="2 5" id="KW-0378">Hydrolase</keyword>
<keyword evidence="3" id="KW-0732">Signal</keyword>
<dbReference type="Pfam" id="PF01915">
    <property type="entry name" value="Glyco_hydro_3_C"/>
    <property type="match status" value="1"/>
</dbReference>
<dbReference type="SUPFAM" id="SSF52279">
    <property type="entry name" value="Beta-D-glucan exohydrolase, C-terminal domain"/>
    <property type="match status" value="1"/>
</dbReference>
<evidence type="ECO:0000259" key="4">
    <source>
        <dbReference type="SMART" id="SM01217"/>
    </source>
</evidence>
<dbReference type="InterPro" id="IPR002772">
    <property type="entry name" value="Glyco_hydro_3_C"/>
</dbReference>
<dbReference type="InterPro" id="IPR017853">
    <property type="entry name" value="GH"/>
</dbReference>
<evidence type="ECO:0000256" key="3">
    <source>
        <dbReference type="SAM" id="SignalP"/>
    </source>
</evidence>
<dbReference type="PANTHER" id="PTHR42715:SF10">
    <property type="entry name" value="BETA-GLUCOSIDASE"/>
    <property type="match status" value="1"/>
</dbReference>
<dbReference type="EMBL" id="JANUGW010000008">
    <property type="protein sequence ID" value="MCS0582503.1"/>
    <property type="molecule type" value="Genomic_DNA"/>
</dbReference>
<name>A0ABT1ZRE3_9BURK</name>
<dbReference type="Pfam" id="PF14310">
    <property type="entry name" value="Fn3-like"/>
    <property type="match status" value="1"/>
</dbReference>
<dbReference type="InterPro" id="IPR036962">
    <property type="entry name" value="Glyco_hydro_3_N_sf"/>
</dbReference>
<reference evidence="5 6" key="1">
    <citation type="submission" date="2022-08" db="EMBL/GenBank/DDBJ databases">
        <title>Reclassification of Massilia species as members of the genera Telluria, Duganella, Pseudoduganella, Mokoshia gen. nov. and Zemynaea gen. nov. using orthogonal and non-orthogonal genome-based approaches.</title>
        <authorList>
            <person name="Bowman J.P."/>
        </authorList>
    </citation>
    <scope>NUCLEOTIDE SEQUENCE [LARGE SCALE GENOMIC DNA]</scope>
    <source>
        <strain evidence="5 6">JCM 31316</strain>
    </source>
</reference>
<dbReference type="Gene3D" id="3.20.20.300">
    <property type="entry name" value="Glycoside hydrolase, family 3, N-terminal domain"/>
    <property type="match status" value="1"/>
</dbReference>
<proteinExistence type="inferred from homology"/>
<dbReference type="InterPro" id="IPR050288">
    <property type="entry name" value="Cellulose_deg_GH3"/>
</dbReference>
<evidence type="ECO:0000313" key="6">
    <source>
        <dbReference type="Proteomes" id="UP001204151"/>
    </source>
</evidence>
<evidence type="ECO:0000313" key="5">
    <source>
        <dbReference type="EMBL" id="MCS0582503.1"/>
    </source>
</evidence>
<dbReference type="PANTHER" id="PTHR42715">
    <property type="entry name" value="BETA-GLUCOSIDASE"/>
    <property type="match status" value="1"/>
</dbReference>
<dbReference type="InterPro" id="IPR036881">
    <property type="entry name" value="Glyco_hydro_3_C_sf"/>
</dbReference>
<dbReference type="Gene3D" id="2.60.40.10">
    <property type="entry name" value="Immunoglobulins"/>
    <property type="match status" value="1"/>
</dbReference>
<feature type="domain" description="Fibronectin type III-like" evidence="4">
    <location>
        <begin position="653"/>
        <end position="725"/>
    </location>
</feature>
<evidence type="ECO:0000256" key="1">
    <source>
        <dbReference type="ARBA" id="ARBA00005336"/>
    </source>
</evidence>
<feature type="chain" id="PRO_5045484660" evidence="3">
    <location>
        <begin position="25"/>
        <end position="747"/>
    </location>
</feature>
<comment type="similarity">
    <text evidence="1">Belongs to the glycosyl hydrolase 3 family.</text>
</comment>
<dbReference type="PRINTS" id="PR00133">
    <property type="entry name" value="GLHYDRLASE3"/>
</dbReference>
<dbReference type="Gene3D" id="3.40.50.1700">
    <property type="entry name" value="Glycoside hydrolase family 3 C-terminal domain"/>
    <property type="match status" value="1"/>
</dbReference>
<dbReference type="Proteomes" id="UP001204151">
    <property type="component" value="Unassembled WGS sequence"/>
</dbReference>
<feature type="signal peptide" evidence="3">
    <location>
        <begin position="1"/>
        <end position="24"/>
    </location>
</feature>
<dbReference type="GO" id="GO:0016787">
    <property type="term" value="F:hydrolase activity"/>
    <property type="evidence" value="ECO:0007669"/>
    <property type="project" value="UniProtKB-KW"/>
</dbReference>
<organism evidence="5 6">
    <name type="scientific">Massilia pinisoli</name>
    <dbReference type="NCBI Taxonomy" id="1772194"/>
    <lineage>
        <taxon>Bacteria</taxon>
        <taxon>Pseudomonadati</taxon>
        <taxon>Pseudomonadota</taxon>
        <taxon>Betaproteobacteria</taxon>
        <taxon>Burkholderiales</taxon>
        <taxon>Oxalobacteraceae</taxon>
        <taxon>Telluria group</taxon>
        <taxon>Massilia</taxon>
    </lineage>
</organism>
<dbReference type="InterPro" id="IPR026891">
    <property type="entry name" value="Fn3-like"/>
</dbReference>
<protein>
    <submittedName>
        <fullName evidence="5">Glycoside hydrolase family 3 C-terminal domain-containing protein</fullName>
    </submittedName>
</protein>